<dbReference type="GO" id="GO:0003676">
    <property type="term" value="F:nucleic acid binding"/>
    <property type="evidence" value="ECO:0007669"/>
    <property type="project" value="InterPro"/>
</dbReference>
<dbReference type="NCBIfam" id="NF001750">
    <property type="entry name" value="PRK00476.1"/>
    <property type="match status" value="1"/>
</dbReference>
<dbReference type="InterPro" id="IPR047090">
    <property type="entry name" value="AspRS_core"/>
</dbReference>
<dbReference type="InterPro" id="IPR045864">
    <property type="entry name" value="aa-tRNA-synth_II/BPL/LPL"/>
</dbReference>
<keyword evidence="9" id="KW-1185">Reference proteome</keyword>
<evidence type="ECO:0000256" key="2">
    <source>
        <dbReference type="ARBA" id="ARBA00022598"/>
    </source>
</evidence>
<dbReference type="InterPro" id="IPR012340">
    <property type="entry name" value="NA-bd_OB-fold"/>
</dbReference>
<evidence type="ECO:0000259" key="7">
    <source>
        <dbReference type="PROSITE" id="PS50862"/>
    </source>
</evidence>
<evidence type="ECO:0000313" key="8">
    <source>
        <dbReference type="EnsemblPlants" id="AUR62013810-RA:cds"/>
    </source>
</evidence>
<dbReference type="PANTHER" id="PTHR22594">
    <property type="entry name" value="ASPARTYL/LYSYL-TRNA SYNTHETASE"/>
    <property type="match status" value="1"/>
</dbReference>
<evidence type="ECO:0000256" key="5">
    <source>
        <dbReference type="ARBA" id="ARBA00022917"/>
    </source>
</evidence>
<dbReference type="GO" id="GO:0004815">
    <property type="term" value="F:aspartate-tRNA ligase activity"/>
    <property type="evidence" value="ECO:0007669"/>
    <property type="project" value="TreeGrafter"/>
</dbReference>
<dbReference type="HAMAP" id="MF_00044">
    <property type="entry name" value="Asp_tRNA_synth_type1"/>
    <property type="match status" value="1"/>
</dbReference>
<dbReference type="SUPFAM" id="SSF55681">
    <property type="entry name" value="Class II aaRS and biotin synthetases"/>
    <property type="match status" value="1"/>
</dbReference>
<dbReference type="InterPro" id="IPR047089">
    <property type="entry name" value="Asp-tRNA-ligase_1_N"/>
</dbReference>
<evidence type="ECO:0000256" key="6">
    <source>
        <dbReference type="ARBA" id="ARBA00023146"/>
    </source>
</evidence>
<dbReference type="GO" id="GO:0006422">
    <property type="term" value="P:aspartyl-tRNA aminoacylation"/>
    <property type="evidence" value="ECO:0007669"/>
    <property type="project" value="TreeGrafter"/>
</dbReference>
<dbReference type="CDD" id="cd04317">
    <property type="entry name" value="EcAspRS_like_N"/>
    <property type="match status" value="1"/>
</dbReference>
<dbReference type="Gramene" id="AUR62013810-RA">
    <property type="protein sequence ID" value="AUR62013810-RA:cds"/>
    <property type="gene ID" value="AUR62013810"/>
</dbReference>
<dbReference type="PROSITE" id="PS50862">
    <property type="entry name" value="AA_TRNA_LIGASE_II"/>
    <property type="match status" value="1"/>
</dbReference>
<evidence type="ECO:0000256" key="4">
    <source>
        <dbReference type="ARBA" id="ARBA00022840"/>
    </source>
</evidence>
<dbReference type="InterPro" id="IPR002312">
    <property type="entry name" value="Asp/Asn-tRNA-synth_IIb"/>
</dbReference>
<dbReference type="PANTHER" id="PTHR22594:SF5">
    <property type="entry name" value="ASPARTATE--TRNA LIGASE, MITOCHONDRIAL"/>
    <property type="match status" value="1"/>
</dbReference>
<dbReference type="Gene3D" id="2.40.50.140">
    <property type="entry name" value="Nucleic acid-binding proteins"/>
    <property type="match status" value="1"/>
</dbReference>
<dbReference type="InterPro" id="IPR004365">
    <property type="entry name" value="NA-bd_OB_tRNA"/>
</dbReference>
<dbReference type="InterPro" id="IPR029351">
    <property type="entry name" value="GAD_dom"/>
</dbReference>
<protein>
    <recommendedName>
        <fullName evidence="7">Aminoacyl-transfer RNA synthetases class-II family profile domain-containing protein</fullName>
    </recommendedName>
</protein>
<evidence type="ECO:0000256" key="1">
    <source>
        <dbReference type="ARBA" id="ARBA00006303"/>
    </source>
</evidence>
<evidence type="ECO:0000313" key="9">
    <source>
        <dbReference type="Proteomes" id="UP000596660"/>
    </source>
</evidence>
<dbReference type="OMA" id="LCGWVDR"/>
<organism evidence="8 9">
    <name type="scientific">Chenopodium quinoa</name>
    <name type="common">Quinoa</name>
    <dbReference type="NCBI Taxonomy" id="63459"/>
    <lineage>
        <taxon>Eukaryota</taxon>
        <taxon>Viridiplantae</taxon>
        <taxon>Streptophyta</taxon>
        <taxon>Embryophyta</taxon>
        <taxon>Tracheophyta</taxon>
        <taxon>Spermatophyta</taxon>
        <taxon>Magnoliopsida</taxon>
        <taxon>eudicotyledons</taxon>
        <taxon>Gunneridae</taxon>
        <taxon>Pentapetalae</taxon>
        <taxon>Caryophyllales</taxon>
        <taxon>Chenopodiaceae</taxon>
        <taxon>Chenopodioideae</taxon>
        <taxon>Atripliceae</taxon>
        <taxon>Chenopodium</taxon>
    </lineage>
</organism>
<sequence>MAKLLRTLPIFTLRPNVKPFFFFPTTSTLIPFSLSSLKFNPHPSISHRTHCNCANVSATLQGTEQQTRVPDPFQASKDTNLEWVNRTALCGHLGEDDVGKRVTLCGWVALHRVHGGVTFVNLRDHSGIVQITTLPNDFPEAHSLVNNVRLEYVIAVEGVVRLRPGEAANKKMKTGMVEVTAEHVNVLNSVKVKLPFLVTTSDDVKDSVKEDIRLRYRCLDLRRHQMNSNIFLRHRVMKLIRRYLEDALGFVEIETPMLSRSTPEGARDYLVPSRVQPGMFYALPQSPQLFKQMLMVSGFDRYYQVARCFRDEDLRADRQPEFTQLDMELAFTPLEEMLKLNEDLIRKVFREIQGIELSNPFPRLTYAEAMNRYGTDRPDLRFGLELRDVSDVFSGSTFKVFGDALASGGVIKALCVPAAASVYSNTALKKGDIYKEAFKSGAKGLPFLKVTSDGELEGIPSLASSLNQQNKEKLLSLCSAQSGDLILFAVGMEKSVNKTLDRLRLHVAHELGMADHFVTCFISPPQSKHSILWVTDFPMFEWNDDEQRLEALHHPFTAPNPEDMKDLSSARALAYDMVYNGVEIGGGSLRIYKREVQEKVLEIVGISSEQAEAKFGYLLEAFDMGAPPHGGIAYGLDRLVMLLAGSNSIRDVIAFPKTSTAQCALTRAPSEVDPQQLKDLVIST</sequence>
<keyword evidence="2" id="KW-0436">Ligase</keyword>
<dbReference type="GO" id="GO:0005524">
    <property type="term" value="F:ATP binding"/>
    <property type="evidence" value="ECO:0007669"/>
    <property type="project" value="UniProtKB-KW"/>
</dbReference>
<dbReference type="Pfam" id="PF00152">
    <property type="entry name" value="tRNA-synt_2"/>
    <property type="match status" value="1"/>
</dbReference>
<keyword evidence="4" id="KW-0067">ATP-binding</keyword>
<dbReference type="NCBIfam" id="TIGR00459">
    <property type="entry name" value="aspS_bact"/>
    <property type="match status" value="1"/>
</dbReference>
<keyword evidence="6" id="KW-0030">Aminoacyl-tRNA synthetase</keyword>
<dbReference type="SUPFAM" id="SSF55261">
    <property type="entry name" value="GAD domain-like"/>
    <property type="match status" value="1"/>
</dbReference>
<name>A0A803LIL3_CHEQI</name>
<reference evidence="8" key="2">
    <citation type="submission" date="2021-03" db="UniProtKB">
        <authorList>
            <consortium name="EnsemblPlants"/>
        </authorList>
    </citation>
    <scope>IDENTIFICATION</scope>
</reference>
<evidence type="ECO:0000256" key="3">
    <source>
        <dbReference type="ARBA" id="ARBA00022741"/>
    </source>
</evidence>
<dbReference type="Pfam" id="PF01336">
    <property type="entry name" value="tRNA_anti-codon"/>
    <property type="match status" value="1"/>
</dbReference>
<comment type="similarity">
    <text evidence="1">Belongs to the class-II aminoacyl-tRNA synthetase family. Type 1 subfamily.</text>
</comment>
<dbReference type="AlphaFoldDB" id="A0A803LIL3"/>
<dbReference type="Proteomes" id="UP000596660">
    <property type="component" value="Unplaced"/>
</dbReference>
<dbReference type="SUPFAM" id="SSF50249">
    <property type="entry name" value="Nucleic acid-binding proteins"/>
    <property type="match status" value="1"/>
</dbReference>
<dbReference type="InterPro" id="IPR004364">
    <property type="entry name" value="Aa-tRNA-synt_II"/>
</dbReference>
<keyword evidence="3" id="KW-0547">Nucleotide-binding</keyword>
<dbReference type="GO" id="GO:0005739">
    <property type="term" value="C:mitochondrion"/>
    <property type="evidence" value="ECO:0007669"/>
    <property type="project" value="TreeGrafter"/>
</dbReference>
<dbReference type="InterPro" id="IPR004115">
    <property type="entry name" value="GAD-like_sf"/>
</dbReference>
<dbReference type="Pfam" id="PF02938">
    <property type="entry name" value="GAD"/>
    <property type="match status" value="1"/>
</dbReference>
<dbReference type="Gene3D" id="3.30.1360.30">
    <property type="entry name" value="GAD-like domain"/>
    <property type="match status" value="1"/>
</dbReference>
<reference evidence="8" key="1">
    <citation type="journal article" date="2017" name="Nature">
        <title>The genome of Chenopodium quinoa.</title>
        <authorList>
            <person name="Jarvis D.E."/>
            <person name="Ho Y.S."/>
            <person name="Lightfoot D.J."/>
            <person name="Schmoeckel S.M."/>
            <person name="Li B."/>
            <person name="Borm T.J.A."/>
            <person name="Ohyanagi H."/>
            <person name="Mineta K."/>
            <person name="Michell C.T."/>
            <person name="Saber N."/>
            <person name="Kharbatia N.M."/>
            <person name="Rupper R.R."/>
            <person name="Sharp A.R."/>
            <person name="Dally N."/>
            <person name="Boughton B.A."/>
            <person name="Woo Y.H."/>
            <person name="Gao G."/>
            <person name="Schijlen E.G.W.M."/>
            <person name="Guo X."/>
            <person name="Momin A.A."/>
            <person name="Negrao S."/>
            <person name="Al-Babili S."/>
            <person name="Gehring C."/>
            <person name="Roessner U."/>
            <person name="Jung C."/>
            <person name="Murphy K."/>
            <person name="Arold S.T."/>
            <person name="Gojobori T."/>
            <person name="van der Linden C.G."/>
            <person name="van Loo E.N."/>
            <person name="Jellen E.N."/>
            <person name="Maughan P.J."/>
            <person name="Tester M."/>
        </authorList>
    </citation>
    <scope>NUCLEOTIDE SEQUENCE [LARGE SCALE GENOMIC DNA]</scope>
    <source>
        <strain evidence="8">cv. PI 614886</strain>
    </source>
</reference>
<dbReference type="Gene3D" id="3.30.930.10">
    <property type="entry name" value="Bira Bifunctional Protein, Domain 2"/>
    <property type="match status" value="1"/>
</dbReference>
<feature type="domain" description="Aminoacyl-transfer RNA synthetases class-II family profile" evidence="7">
    <location>
        <begin position="232"/>
        <end position="656"/>
    </location>
</feature>
<dbReference type="PRINTS" id="PR01042">
    <property type="entry name" value="TRNASYNTHASP"/>
</dbReference>
<dbReference type="EnsemblPlants" id="AUR62013810-RA">
    <property type="protein sequence ID" value="AUR62013810-RA:cds"/>
    <property type="gene ID" value="AUR62013810"/>
</dbReference>
<accession>A0A803LIL3</accession>
<dbReference type="InterPro" id="IPR004524">
    <property type="entry name" value="Asp-tRNA-ligase_1"/>
</dbReference>
<dbReference type="InterPro" id="IPR006195">
    <property type="entry name" value="aa-tRNA-synth_II"/>
</dbReference>
<dbReference type="CDD" id="cd00777">
    <property type="entry name" value="AspRS_core"/>
    <property type="match status" value="1"/>
</dbReference>
<proteinExistence type="inferred from homology"/>
<keyword evidence="5" id="KW-0648">Protein biosynthesis</keyword>